<gene>
    <name evidence="9" type="ORF">DNTS_009560</name>
</gene>
<comment type="similarity">
    <text evidence="2 6">Belongs to the TGF-beta family.</text>
</comment>
<feature type="compositionally biased region" description="Low complexity" evidence="7">
    <location>
        <begin position="17"/>
        <end position="28"/>
    </location>
</feature>
<proteinExistence type="inferred from homology"/>
<dbReference type="SUPFAM" id="SSF57501">
    <property type="entry name" value="Cystine-knot cytokines"/>
    <property type="match status" value="1"/>
</dbReference>
<protein>
    <recommendedName>
        <fullName evidence="8">TGF-beta family profile domain-containing protein</fullName>
    </recommendedName>
</protein>
<keyword evidence="4 6" id="KW-0339">Growth factor</keyword>
<comment type="caution">
    <text evidence="9">The sequence shown here is derived from an EMBL/GenBank/DDBJ whole genome shotgun (WGS) entry which is preliminary data.</text>
</comment>
<organism evidence="9 10">
    <name type="scientific">Danionella cerebrum</name>
    <dbReference type="NCBI Taxonomy" id="2873325"/>
    <lineage>
        <taxon>Eukaryota</taxon>
        <taxon>Metazoa</taxon>
        <taxon>Chordata</taxon>
        <taxon>Craniata</taxon>
        <taxon>Vertebrata</taxon>
        <taxon>Euteleostomi</taxon>
        <taxon>Actinopterygii</taxon>
        <taxon>Neopterygii</taxon>
        <taxon>Teleostei</taxon>
        <taxon>Ostariophysi</taxon>
        <taxon>Cypriniformes</taxon>
        <taxon>Danionidae</taxon>
        <taxon>Danioninae</taxon>
        <taxon>Danionella</taxon>
    </lineage>
</organism>
<dbReference type="PROSITE" id="PS00250">
    <property type="entry name" value="TGF_BETA_1"/>
    <property type="match status" value="1"/>
</dbReference>
<dbReference type="PROSITE" id="PS51362">
    <property type="entry name" value="TGF_BETA_2"/>
    <property type="match status" value="1"/>
</dbReference>
<evidence type="ECO:0000256" key="1">
    <source>
        <dbReference type="ARBA" id="ARBA00004613"/>
    </source>
</evidence>
<dbReference type="InterPro" id="IPR017948">
    <property type="entry name" value="TGFb_CS"/>
</dbReference>
<evidence type="ECO:0000256" key="5">
    <source>
        <dbReference type="ARBA" id="ARBA00023157"/>
    </source>
</evidence>
<evidence type="ECO:0000256" key="4">
    <source>
        <dbReference type="ARBA" id="ARBA00023030"/>
    </source>
</evidence>
<evidence type="ECO:0000256" key="6">
    <source>
        <dbReference type="RuleBase" id="RU000354"/>
    </source>
</evidence>
<dbReference type="EMBL" id="SRMA01027144">
    <property type="protein sequence ID" value="TRY59118.1"/>
    <property type="molecule type" value="Genomic_DNA"/>
</dbReference>
<dbReference type="Pfam" id="PF00019">
    <property type="entry name" value="TGF_beta"/>
    <property type="match status" value="1"/>
</dbReference>
<dbReference type="SMART" id="SM00204">
    <property type="entry name" value="TGFB"/>
    <property type="match status" value="1"/>
</dbReference>
<keyword evidence="5" id="KW-1015">Disulfide bond</keyword>
<evidence type="ECO:0000259" key="8">
    <source>
        <dbReference type="PROSITE" id="PS51362"/>
    </source>
</evidence>
<dbReference type="InterPro" id="IPR001839">
    <property type="entry name" value="TGF-b_C"/>
</dbReference>
<dbReference type="AlphaFoldDB" id="A0A553N119"/>
<evidence type="ECO:0000313" key="9">
    <source>
        <dbReference type="EMBL" id="TRY59118.1"/>
    </source>
</evidence>
<feature type="compositionally biased region" description="Basic residues" evidence="7">
    <location>
        <begin position="224"/>
        <end position="233"/>
    </location>
</feature>
<dbReference type="Gene3D" id="2.10.90.10">
    <property type="entry name" value="Cystine-knot cytokines"/>
    <property type="match status" value="1"/>
</dbReference>
<dbReference type="InterPro" id="IPR029034">
    <property type="entry name" value="Cystine-knot_cytokine"/>
</dbReference>
<dbReference type="InterPro" id="IPR015615">
    <property type="entry name" value="TGF-beta-rel"/>
</dbReference>
<name>A0A553N119_9TELE</name>
<accession>A0A553N119</accession>
<dbReference type="Proteomes" id="UP000316079">
    <property type="component" value="Unassembled WGS sequence"/>
</dbReference>
<feature type="region of interest" description="Disordered" evidence="7">
    <location>
        <begin position="1"/>
        <end position="32"/>
    </location>
</feature>
<dbReference type="GO" id="GO:0008083">
    <property type="term" value="F:growth factor activity"/>
    <property type="evidence" value="ECO:0007669"/>
    <property type="project" value="UniProtKB-KW"/>
</dbReference>
<reference evidence="9 10" key="1">
    <citation type="journal article" date="2019" name="Sci. Data">
        <title>Hybrid genome assembly and annotation of Danionella translucida.</title>
        <authorList>
            <person name="Kadobianskyi M."/>
            <person name="Schulze L."/>
            <person name="Schuelke M."/>
            <person name="Judkewitz B."/>
        </authorList>
    </citation>
    <scope>NUCLEOTIDE SEQUENCE [LARGE SCALE GENOMIC DNA]</scope>
    <source>
        <strain evidence="9 10">Bolton</strain>
    </source>
</reference>
<evidence type="ECO:0000256" key="7">
    <source>
        <dbReference type="SAM" id="MobiDB-lite"/>
    </source>
</evidence>
<feature type="compositionally biased region" description="Basic and acidic residues" evidence="7">
    <location>
        <begin position="210"/>
        <end position="221"/>
    </location>
</feature>
<comment type="subcellular location">
    <subcellularLocation>
        <location evidence="1">Secreted</location>
    </subcellularLocation>
</comment>
<evidence type="ECO:0000256" key="2">
    <source>
        <dbReference type="ARBA" id="ARBA00006656"/>
    </source>
</evidence>
<keyword evidence="3" id="KW-0964">Secreted</keyword>
<dbReference type="GO" id="GO:0005615">
    <property type="term" value="C:extracellular space"/>
    <property type="evidence" value="ECO:0007669"/>
    <property type="project" value="TreeGrafter"/>
</dbReference>
<feature type="region of interest" description="Disordered" evidence="7">
    <location>
        <begin position="157"/>
        <end position="178"/>
    </location>
</feature>
<sequence length="307" mass="34275">MPVEAREEEATLKQKHSPSPAAQQPPSANTDPRLREAELGWVPALGIKRTRGAALSPLLCLVNQDDLLIADFDLTSILSERQIQSAELRIRVPRRNRMSVNTSIDANISSSPDASVNVSVELQHHHRTVGRVSKTSLIRVSQHWRIYNITSLLQSWTRPKPSTGSRAARRPQKTSLGSVRLASHRKAMILVYLHTNPEPGEADRASLLHTAEARRGRDRSQATRGRRKNRGRSSRSPEPSQTPSCRRVDMHVDFSKIGWGSWIVFPKKYNAYRCEGSCPNPLGDDLNPTNHAYMQVSPTVKPSRGSP</sequence>
<keyword evidence="10" id="KW-1185">Reference proteome</keyword>
<feature type="compositionally biased region" description="Basic and acidic residues" evidence="7">
    <location>
        <begin position="1"/>
        <end position="12"/>
    </location>
</feature>
<evidence type="ECO:0000256" key="3">
    <source>
        <dbReference type="ARBA" id="ARBA00022525"/>
    </source>
</evidence>
<dbReference type="STRING" id="623744.A0A553N119"/>
<dbReference type="OrthoDB" id="5949851at2759"/>
<dbReference type="PANTHER" id="PTHR11848">
    <property type="entry name" value="TGF-BETA FAMILY"/>
    <property type="match status" value="1"/>
</dbReference>
<feature type="region of interest" description="Disordered" evidence="7">
    <location>
        <begin position="210"/>
        <end position="247"/>
    </location>
</feature>
<evidence type="ECO:0000313" key="10">
    <source>
        <dbReference type="Proteomes" id="UP000316079"/>
    </source>
</evidence>
<dbReference type="PANTHER" id="PTHR11848:SF272">
    <property type="entry name" value="CYCLOPS"/>
    <property type="match status" value="1"/>
</dbReference>
<dbReference type="GO" id="GO:0005125">
    <property type="term" value="F:cytokine activity"/>
    <property type="evidence" value="ECO:0007669"/>
    <property type="project" value="TreeGrafter"/>
</dbReference>
<feature type="domain" description="TGF-beta family profile" evidence="8">
    <location>
        <begin position="224"/>
        <end position="307"/>
    </location>
</feature>